<evidence type="ECO:0000313" key="3">
    <source>
        <dbReference type="Proteomes" id="UP000008068"/>
    </source>
</evidence>
<dbReference type="eggNOG" id="KOG1081">
    <property type="taxonomic scope" value="Eukaryota"/>
</dbReference>
<dbReference type="Pfam" id="PF00856">
    <property type="entry name" value="SET"/>
    <property type="match status" value="1"/>
</dbReference>
<keyword evidence="3" id="KW-1185">Reference proteome</keyword>
<organism evidence="3">
    <name type="scientific">Caenorhabditis brenneri</name>
    <name type="common">Nematode worm</name>
    <dbReference type="NCBI Taxonomy" id="135651"/>
    <lineage>
        <taxon>Eukaryota</taxon>
        <taxon>Metazoa</taxon>
        <taxon>Ecdysozoa</taxon>
        <taxon>Nematoda</taxon>
        <taxon>Chromadorea</taxon>
        <taxon>Rhabditida</taxon>
        <taxon>Rhabditina</taxon>
        <taxon>Rhabditomorpha</taxon>
        <taxon>Rhabditoidea</taxon>
        <taxon>Rhabditidae</taxon>
        <taxon>Peloderinae</taxon>
        <taxon>Caenorhabditis</taxon>
    </lineage>
</organism>
<dbReference type="SUPFAM" id="SSF82199">
    <property type="entry name" value="SET domain"/>
    <property type="match status" value="1"/>
</dbReference>
<accession>G0NFW8</accession>
<dbReference type="Proteomes" id="UP000008068">
    <property type="component" value="Unassembled WGS sequence"/>
</dbReference>
<evidence type="ECO:0000259" key="1">
    <source>
        <dbReference type="PROSITE" id="PS50280"/>
    </source>
</evidence>
<dbReference type="InterPro" id="IPR046341">
    <property type="entry name" value="SET_dom_sf"/>
</dbReference>
<protein>
    <recommendedName>
        <fullName evidence="1">SET domain-containing protein</fullName>
    </recommendedName>
</protein>
<dbReference type="HOGENOM" id="CLU_748474_0_0_1"/>
<dbReference type="InParanoid" id="G0NFW8"/>
<dbReference type="InterPro" id="IPR001214">
    <property type="entry name" value="SET_dom"/>
</dbReference>
<gene>
    <name evidence="2" type="ORF">CAEBREN_20597</name>
</gene>
<dbReference type="Gene3D" id="2.170.270.10">
    <property type="entry name" value="SET domain"/>
    <property type="match status" value="1"/>
</dbReference>
<name>G0NFW8_CAEBE</name>
<dbReference type="EMBL" id="GL379877">
    <property type="protein sequence ID" value="EGT59697.1"/>
    <property type="molecule type" value="Genomic_DNA"/>
</dbReference>
<reference evidence="3" key="1">
    <citation type="submission" date="2011-07" db="EMBL/GenBank/DDBJ databases">
        <authorList>
            <consortium name="Caenorhabditis brenneri Sequencing and Analysis Consortium"/>
            <person name="Wilson R.K."/>
        </authorList>
    </citation>
    <scope>NUCLEOTIDE SEQUENCE [LARGE SCALE GENOMIC DNA]</scope>
    <source>
        <strain evidence="3">PB2801</strain>
    </source>
</reference>
<proteinExistence type="predicted"/>
<sequence length="372" mass="42674">MADTQDHLDKIMRIQEQEYVPTNYPTSTRSHVQRHNFHLVENEDGTVEGKFTGEKKCMICNSVTSRSGRRELFKCDGQMNGEKANGQVIALEKRPFRACKSQFHLECITEYNCSGFDFAYAARIECQRRFLCPLHCCSVCNQELKKQSAYEAQLVECTKCFRAFHEKCCFPVGSKKVDVAIEFEKPAIFQMIVCPSHCRAAPALHHIPACCMPDCGVSGKLQECRNCIRSFHPRCRNVVQFNQHNRQMDAPKDLCDACLCEDVIVCIEQFMDLKEEFRIDMSCFGSIARYANNSCKNYNADFPWKMVCVGENKKGNLYEPRRYLVASKDIEKGKEVTISYGFINEFTGCFCDTCKPPVDPVELQWDKDAKDD</sequence>
<feature type="domain" description="SET" evidence="1">
    <location>
        <begin position="224"/>
        <end position="341"/>
    </location>
</feature>
<dbReference type="AlphaFoldDB" id="G0NFW8"/>
<dbReference type="PROSITE" id="PS50280">
    <property type="entry name" value="SET"/>
    <property type="match status" value="1"/>
</dbReference>
<dbReference type="STRING" id="135651.G0NFW8"/>
<evidence type="ECO:0000313" key="2">
    <source>
        <dbReference type="EMBL" id="EGT59697.1"/>
    </source>
</evidence>